<evidence type="ECO:0000256" key="12">
    <source>
        <dbReference type="ARBA" id="ARBA00037847"/>
    </source>
</evidence>
<keyword evidence="6 13" id="KW-1133">Transmembrane helix</keyword>
<evidence type="ECO:0000256" key="5">
    <source>
        <dbReference type="ARBA" id="ARBA00022781"/>
    </source>
</evidence>
<feature type="transmembrane region" description="Helical" evidence="13">
    <location>
        <begin position="15"/>
        <end position="34"/>
    </location>
</feature>
<evidence type="ECO:0000256" key="10">
    <source>
        <dbReference type="ARBA" id="ARBA00025198"/>
    </source>
</evidence>
<dbReference type="Proteomes" id="UP000594873">
    <property type="component" value="Chromosome"/>
</dbReference>
<evidence type="ECO:0000256" key="8">
    <source>
        <dbReference type="ARBA" id="ARBA00023136"/>
    </source>
</evidence>
<evidence type="ECO:0000256" key="1">
    <source>
        <dbReference type="ARBA" id="ARBA00005513"/>
    </source>
</evidence>
<evidence type="ECO:0000256" key="2">
    <source>
        <dbReference type="ARBA" id="ARBA00022448"/>
    </source>
</evidence>
<evidence type="ECO:0000256" key="9">
    <source>
        <dbReference type="ARBA" id="ARBA00023310"/>
    </source>
</evidence>
<comment type="function">
    <text evidence="10 13">F(1)F(0) ATP synthase produces ATP from ADP in the presence of a proton or sodium gradient. F-type ATPases consist of two structural domains, F(1) containing the extramembraneous catalytic core and F(0) containing the membrane proton channel, linked together by a central stalk and a peripheral stalk. During catalysis, ATP synthesis in the catalytic domain of F(1) is coupled via a rotary mechanism of the central stalk subunits to proton translocation.</text>
</comment>
<evidence type="ECO:0000256" key="3">
    <source>
        <dbReference type="ARBA" id="ARBA00022547"/>
    </source>
</evidence>
<evidence type="ECO:0000313" key="15">
    <source>
        <dbReference type="EMBL" id="QPQ55290.1"/>
    </source>
</evidence>
<dbReference type="GO" id="GO:0046961">
    <property type="term" value="F:proton-transporting ATPase activity, rotational mechanism"/>
    <property type="evidence" value="ECO:0007669"/>
    <property type="project" value="TreeGrafter"/>
</dbReference>
<gene>
    <name evidence="13" type="primary">atpF</name>
    <name evidence="15" type="ORF">IC614_01345</name>
</gene>
<dbReference type="AlphaFoldDB" id="A0A7T2GK11"/>
<dbReference type="Pfam" id="PF00430">
    <property type="entry name" value="ATP-synt_B"/>
    <property type="match status" value="1"/>
</dbReference>
<keyword evidence="9 13" id="KW-0066">ATP synthesis</keyword>
<dbReference type="InterPro" id="IPR050059">
    <property type="entry name" value="ATP_synthase_B_chain"/>
</dbReference>
<dbReference type="EMBL" id="CP065592">
    <property type="protein sequence ID" value="QPQ55290.1"/>
    <property type="molecule type" value="Genomic_DNA"/>
</dbReference>
<evidence type="ECO:0000256" key="6">
    <source>
        <dbReference type="ARBA" id="ARBA00022989"/>
    </source>
</evidence>
<dbReference type="GO" id="GO:0005886">
    <property type="term" value="C:plasma membrane"/>
    <property type="evidence" value="ECO:0007669"/>
    <property type="project" value="UniProtKB-SubCell"/>
</dbReference>
<comment type="subunit">
    <text evidence="13">F-type ATPases have 2 components, F(1) - the catalytic core - and F(0) - the membrane proton channel. F(1) has five subunits: alpha(3), beta(3), gamma(1), delta(1), epsilon(1). F(0) has three main subunits: a(1), b(2) and c(10-14). The alpha and beta chains form an alternating ring which encloses part of the gamma chain. F(1) is attached to F(0) by a central stalk formed by the gamma and epsilon chains, while a peripheral stalk is formed by the delta and b chains.</text>
</comment>
<reference evidence="15 16" key="1">
    <citation type="submission" date="2020-11" db="EMBL/GenBank/DDBJ databases">
        <title>Genome seq and assembly of Sphingosinicella sp.</title>
        <authorList>
            <person name="Chhetri G."/>
        </authorList>
    </citation>
    <scope>NUCLEOTIDE SEQUENCE [LARGE SCALE GENOMIC DNA]</scope>
    <source>
        <strain evidence="15 16">UDD2</strain>
    </source>
</reference>
<keyword evidence="3 13" id="KW-0138">CF(0)</keyword>
<keyword evidence="2 13" id="KW-0813">Transport</keyword>
<accession>A0A7T2GK11</accession>
<evidence type="ECO:0000256" key="13">
    <source>
        <dbReference type="HAMAP-Rule" id="MF_01398"/>
    </source>
</evidence>
<keyword evidence="13" id="KW-1003">Cell membrane</keyword>
<dbReference type="GO" id="GO:0046933">
    <property type="term" value="F:proton-transporting ATP synthase activity, rotational mechanism"/>
    <property type="evidence" value="ECO:0007669"/>
    <property type="project" value="UniProtKB-UniRule"/>
</dbReference>
<evidence type="ECO:0000256" key="7">
    <source>
        <dbReference type="ARBA" id="ARBA00023065"/>
    </source>
</evidence>
<comment type="subcellular location">
    <subcellularLocation>
        <location evidence="13">Cell membrane</location>
        <topology evidence="13">Single-pass membrane protein</topology>
    </subcellularLocation>
    <subcellularLocation>
        <location evidence="12">Endomembrane system</location>
        <topology evidence="12">Single-pass membrane protein</topology>
    </subcellularLocation>
</comment>
<dbReference type="InterPro" id="IPR002146">
    <property type="entry name" value="ATP_synth_b/b'su_bac/chlpt"/>
</dbReference>
<comment type="similarity">
    <text evidence="1 13 14">Belongs to the ATPase B chain family.</text>
</comment>
<keyword evidence="16" id="KW-1185">Reference proteome</keyword>
<evidence type="ECO:0000256" key="14">
    <source>
        <dbReference type="RuleBase" id="RU003848"/>
    </source>
</evidence>
<dbReference type="GO" id="GO:0012505">
    <property type="term" value="C:endomembrane system"/>
    <property type="evidence" value="ECO:0007669"/>
    <property type="project" value="UniProtKB-SubCell"/>
</dbReference>
<keyword evidence="5 13" id="KW-0375">Hydrogen ion transport</keyword>
<keyword evidence="8 13" id="KW-0472">Membrane</keyword>
<dbReference type="GO" id="GO:0045259">
    <property type="term" value="C:proton-transporting ATP synthase complex"/>
    <property type="evidence" value="ECO:0007669"/>
    <property type="project" value="UniProtKB-KW"/>
</dbReference>
<dbReference type="HAMAP" id="MF_01398">
    <property type="entry name" value="ATP_synth_b_bprime"/>
    <property type="match status" value="1"/>
</dbReference>
<comment type="function">
    <text evidence="11">Component of the F(0) channel, it forms part of the peripheral stalk, linking F(1) to F(0). The b'-subunit is a diverged and duplicated form of b found in plants and photosynthetic bacteria.</text>
</comment>
<dbReference type="RefSeq" id="WP_200971965.1">
    <property type="nucleotide sequence ID" value="NZ_CP065592.1"/>
</dbReference>
<keyword evidence="4 13" id="KW-0812">Transmembrane</keyword>
<keyword evidence="7 13" id="KW-0406">Ion transport</keyword>
<dbReference type="PANTHER" id="PTHR33445:SF1">
    <property type="entry name" value="ATP SYNTHASE SUBUNIT B"/>
    <property type="match status" value="1"/>
</dbReference>
<proteinExistence type="inferred from homology"/>
<evidence type="ECO:0000256" key="4">
    <source>
        <dbReference type="ARBA" id="ARBA00022692"/>
    </source>
</evidence>
<organism evidence="15 16">
    <name type="scientific">Allosphingosinicella flava</name>
    <dbReference type="NCBI Taxonomy" id="2771430"/>
    <lineage>
        <taxon>Bacteria</taxon>
        <taxon>Pseudomonadati</taxon>
        <taxon>Pseudomonadota</taxon>
        <taxon>Alphaproteobacteria</taxon>
        <taxon>Sphingomonadales</taxon>
        <taxon>Sphingomonadaceae</taxon>
        <taxon>Allosphingosinicella</taxon>
    </lineage>
</organism>
<dbReference type="PANTHER" id="PTHR33445">
    <property type="entry name" value="ATP SYNTHASE SUBUNIT B', CHLOROPLASTIC"/>
    <property type="match status" value="1"/>
</dbReference>
<evidence type="ECO:0000313" key="16">
    <source>
        <dbReference type="Proteomes" id="UP000594873"/>
    </source>
</evidence>
<sequence>MPQLDQIASTYGSQIFWLLVTFGLIFFTVGLGMVPKIGATVEARDKRIADDLAAAQAARENATSTEEAYRARTEENRAEALKVTQAAKDKSARETEKKLAKADAALAEKTAAAEAQLRSAKDAALAEVEAVAVDAAQDMVAKLSGAKVTKAKAQKAVKAVLANG</sequence>
<evidence type="ECO:0000256" key="11">
    <source>
        <dbReference type="ARBA" id="ARBA00025614"/>
    </source>
</evidence>
<protein>
    <recommendedName>
        <fullName evidence="13">ATP synthase subunit b</fullName>
    </recommendedName>
    <alternativeName>
        <fullName evidence="13">ATP synthase F(0) sector subunit b</fullName>
    </alternativeName>
    <alternativeName>
        <fullName evidence="13">ATPase subunit I</fullName>
    </alternativeName>
    <alternativeName>
        <fullName evidence="13">F-type ATPase subunit b</fullName>
        <shortName evidence="13">F-ATPase subunit b</shortName>
    </alternativeName>
</protein>
<dbReference type="KEGG" id="sflv:IC614_01345"/>
<name>A0A7T2GK11_9SPHN</name>